<dbReference type="GO" id="GO:0043709">
    <property type="term" value="P:cell adhesion involved in single-species biofilm formation"/>
    <property type="evidence" value="ECO:0007669"/>
    <property type="project" value="TreeGrafter"/>
</dbReference>
<sequence length="172" mass="17810">MCAIAAMCAAGVAYGKPPDPSVTVKFTGTYNSTTCTVADDDQNKRVDLPTISTAALTTAGETRGETPFTLSVRCDSDVGKLIAYFQSGPTTNTNGNLDVENPSDPTSATGVQVQLTNGDGTPIKIGDASTMKPVAVSASTPTPIPFVARYYATGRTGPGKVSTYVTFVLQML</sequence>
<evidence type="ECO:0000313" key="4">
    <source>
        <dbReference type="Proteomes" id="UP000056453"/>
    </source>
</evidence>
<dbReference type="InterPro" id="IPR050263">
    <property type="entry name" value="Bact_Fimbrial_Adh_Pro"/>
</dbReference>
<dbReference type="GO" id="GO:0009289">
    <property type="term" value="C:pilus"/>
    <property type="evidence" value="ECO:0007669"/>
    <property type="project" value="InterPro"/>
</dbReference>
<protein>
    <submittedName>
        <fullName evidence="3">Fimbrial protein</fullName>
    </submittedName>
</protein>
<dbReference type="Pfam" id="PF00419">
    <property type="entry name" value="Fimbrial"/>
    <property type="match status" value="1"/>
</dbReference>
<dbReference type="AlphaFoldDB" id="A0AAW3MPB6"/>
<dbReference type="Proteomes" id="UP000056453">
    <property type="component" value="Unassembled WGS sequence"/>
</dbReference>
<reference evidence="3 4" key="1">
    <citation type="submission" date="2015-11" db="EMBL/GenBank/DDBJ databases">
        <title>Expanding the genomic diversity of Burkholderia species for the development of highly accurate diagnostics.</title>
        <authorList>
            <person name="Sahl J."/>
            <person name="Keim P."/>
            <person name="Wagner D."/>
        </authorList>
    </citation>
    <scope>NUCLEOTIDE SEQUENCE [LARGE SCALE GENOMIC DNA]</scope>
    <source>
        <strain evidence="3 4">MSMB1808WGS</strain>
    </source>
</reference>
<dbReference type="InterPro" id="IPR000259">
    <property type="entry name" value="Adhesion_dom_fimbrial"/>
</dbReference>
<dbReference type="InterPro" id="IPR008966">
    <property type="entry name" value="Adhesion_dom_sf"/>
</dbReference>
<evidence type="ECO:0000259" key="2">
    <source>
        <dbReference type="Pfam" id="PF00419"/>
    </source>
</evidence>
<dbReference type="InterPro" id="IPR036937">
    <property type="entry name" value="Adhesion_dom_fimbrial_sf"/>
</dbReference>
<keyword evidence="1" id="KW-0732">Signal</keyword>
<name>A0AAW3MPB6_9BURK</name>
<keyword evidence="4" id="KW-1185">Reference proteome</keyword>
<dbReference type="Gene3D" id="2.60.40.1090">
    <property type="entry name" value="Fimbrial-type adhesion domain"/>
    <property type="match status" value="1"/>
</dbReference>
<evidence type="ECO:0000256" key="1">
    <source>
        <dbReference type="ARBA" id="ARBA00022729"/>
    </source>
</evidence>
<dbReference type="SUPFAM" id="SSF49401">
    <property type="entry name" value="Bacterial adhesins"/>
    <property type="match status" value="1"/>
</dbReference>
<gene>
    <name evidence="3" type="ORF">WJ96_20220</name>
</gene>
<proteinExistence type="predicted"/>
<feature type="domain" description="Fimbrial-type adhesion" evidence="2">
    <location>
        <begin position="25"/>
        <end position="170"/>
    </location>
</feature>
<accession>A0AAW3MPB6</accession>
<organism evidence="3 4">
    <name type="scientific">Burkholderia ubonensis</name>
    <dbReference type="NCBI Taxonomy" id="101571"/>
    <lineage>
        <taxon>Bacteria</taxon>
        <taxon>Pseudomonadati</taxon>
        <taxon>Pseudomonadota</taxon>
        <taxon>Betaproteobacteria</taxon>
        <taxon>Burkholderiales</taxon>
        <taxon>Burkholderiaceae</taxon>
        <taxon>Burkholderia</taxon>
        <taxon>Burkholderia cepacia complex</taxon>
    </lineage>
</organism>
<comment type="caution">
    <text evidence="3">The sequence shown here is derived from an EMBL/GenBank/DDBJ whole genome shotgun (WGS) entry which is preliminary data.</text>
</comment>
<dbReference type="EMBL" id="LPBJ01000095">
    <property type="protein sequence ID" value="KVP89377.1"/>
    <property type="molecule type" value="Genomic_DNA"/>
</dbReference>
<dbReference type="PANTHER" id="PTHR33420">
    <property type="entry name" value="FIMBRIAL SUBUNIT ELFA-RELATED"/>
    <property type="match status" value="1"/>
</dbReference>
<dbReference type="PANTHER" id="PTHR33420:SF3">
    <property type="entry name" value="FIMBRIAL SUBUNIT ELFA"/>
    <property type="match status" value="1"/>
</dbReference>
<evidence type="ECO:0000313" key="3">
    <source>
        <dbReference type="EMBL" id="KVP89377.1"/>
    </source>
</evidence>